<dbReference type="PANTHER" id="PTHR31623">
    <property type="entry name" value="F21J9.9"/>
    <property type="match status" value="1"/>
</dbReference>
<keyword evidence="5" id="KW-1185">Reference proteome</keyword>
<evidence type="ECO:0000313" key="5">
    <source>
        <dbReference type="Proteomes" id="UP000796880"/>
    </source>
</evidence>
<dbReference type="PANTHER" id="PTHR31623:SF17">
    <property type="entry name" value="F21J9.9"/>
    <property type="match status" value="1"/>
</dbReference>
<proteinExistence type="inferred from homology"/>
<dbReference type="InterPro" id="IPR023213">
    <property type="entry name" value="CAT-like_dom_sf"/>
</dbReference>
<dbReference type="OrthoDB" id="1751051at2759"/>
<protein>
    <submittedName>
        <fullName evidence="4">Uncharacterized protein</fullName>
    </submittedName>
</protein>
<comment type="similarity">
    <text evidence="1">Belongs to the plant acyltransferase family.</text>
</comment>
<comment type="caution">
    <text evidence="4">The sequence shown here is derived from an EMBL/GenBank/DDBJ whole genome shotgun (WGS) entry which is preliminary data.</text>
</comment>
<sequence>MSTFIWSRFVVATRPKETEAKIYKFLSPVNIRSCMEPKQPENYSGNIIVSTTAPLPSFETNYKDGCYINIVSTTRDAIKQINPEFDFNNKAIDTKYGDGIEAWVNLEEEDMAKFEADEELLLPLFFKFSSRHYWLIMPSDKTEGWGGLYSGLKPSLLGTALSQMESWLVHNNQHVSTQVGL</sequence>
<dbReference type="GO" id="GO:0016746">
    <property type="term" value="F:acyltransferase activity"/>
    <property type="evidence" value="ECO:0007669"/>
    <property type="project" value="UniProtKB-KW"/>
</dbReference>
<evidence type="ECO:0000256" key="1">
    <source>
        <dbReference type="ARBA" id="ARBA00009861"/>
    </source>
</evidence>
<dbReference type="Gene3D" id="3.30.559.10">
    <property type="entry name" value="Chloramphenicol acetyltransferase-like domain"/>
    <property type="match status" value="1"/>
</dbReference>
<evidence type="ECO:0000256" key="3">
    <source>
        <dbReference type="ARBA" id="ARBA00023315"/>
    </source>
</evidence>
<organism evidence="4 5">
    <name type="scientific">Rhamnella rubrinervis</name>
    <dbReference type="NCBI Taxonomy" id="2594499"/>
    <lineage>
        <taxon>Eukaryota</taxon>
        <taxon>Viridiplantae</taxon>
        <taxon>Streptophyta</taxon>
        <taxon>Embryophyta</taxon>
        <taxon>Tracheophyta</taxon>
        <taxon>Spermatophyta</taxon>
        <taxon>Magnoliopsida</taxon>
        <taxon>eudicotyledons</taxon>
        <taxon>Gunneridae</taxon>
        <taxon>Pentapetalae</taxon>
        <taxon>rosids</taxon>
        <taxon>fabids</taxon>
        <taxon>Rosales</taxon>
        <taxon>Rhamnaceae</taxon>
        <taxon>rhamnoid group</taxon>
        <taxon>Rhamneae</taxon>
        <taxon>Rhamnella</taxon>
    </lineage>
</organism>
<keyword evidence="3" id="KW-0012">Acyltransferase</keyword>
<reference evidence="4" key="1">
    <citation type="submission" date="2020-03" db="EMBL/GenBank/DDBJ databases">
        <title>A high-quality chromosome-level genome assembly of a woody plant with both climbing and erect habits, Rhamnella rubrinervis.</title>
        <authorList>
            <person name="Lu Z."/>
            <person name="Yang Y."/>
            <person name="Zhu X."/>
            <person name="Sun Y."/>
        </authorList>
    </citation>
    <scope>NUCLEOTIDE SEQUENCE</scope>
    <source>
        <strain evidence="4">BYM</strain>
        <tissue evidence="4">Leaf</tissue>
    </source>
</reference>
<accession>A0A8K0HAG4</accession>
<gene>
    <name evidence="4" type="ORF">FNV43_RR09706</name>
</gene>
<dbReference type="Proteomes" id="UP000796880">
    <property type="component" value="Unassembled WGS sequence"/>
</dbReference>
<evidence type="ECO:0000313" key="4">
    <source>
        <dbReference type="EMBL" id="KAF3448982.1"/>
    </source>
</evidence>
<dbReference type="EMBL" id="VOIH02000004">
    <property type="protein sequence ID" value="KAF3448982.1"/>
    <property type="molecule type" value="Genomic_DNA"/>
</dbReference>
<keyword evidence="2" id="KW-0808">Transferase</keyword>
<evidence type="ECO:0000256" key="2">
    <source>
        <dbReference type="ARBA" id="ARBA00022679"/>
    </source>
</evidence>
<dbReference type="AlphaFoldDB" id="A0A8K0HAG4"/>
<name>A0A8K0HAG4_9ROSA</name>